<evidence type="ECO:0000256" key="12">
    <source>
        <dbReference type="ARBA" id="ARBA00037312"/>
    </source>
</evidence>
<sequence>MRTLSNLILGFTLCFGSAFAASNCTLLASGGDDGPSLLKAVQSCSTITIPKSTTLNIESRLNMTGVADKHIKLEGTIKFSSNITYWTQNAFYIPFQTQITYWLLGGKRISLNGGGTIDGSGQVWYDAFATNSSLLRPIILTIYKAKGVAIENITLLNSPEWNNLVNEGEDILYRHINISSLSTSVNPAKNTDGWDTYRSTNVSILDSVIVNDDDCVSLKPNSTKIRVENLDCTGSHGISVGSLGQYAGEYDIVEDVIARNVKMSNAQNGARIKAWAGPNVGSGIVKNIRFENFIESAVQNPVVIDQCYMTNATLCAQYPSNTYIEDVLFTNITGTGTESVVASLSCSPDGRCSNITVSNLHLTYPSGSAQYSCQNVNVTGNAASLFSCTST</sequence>
<feature type="signal peptide" evidence="17">
    <location>
        <begin position="1"/>
        <end position="20"/>
    </location>
</feature>
<feature type="chain" id="PRO_5040267544" description="galacturonan 1,4-alpha-galacturonidase" evidence="17">
    <location>
        <begin position="21"/>
        <end position="391"/>
    </location>
</feature>
<evidence type="ECO:0000256" key="11">
    <source>
        <dbReference type="ARBA" id="ARBA00023326"/>
    </source>
</evidence>
<reference evidence="18" key="1">
    <citation type="submission" date="2020-11" db="EMBL/GenBank/DDBJ databases">
        <authorList>
            <consortium name="DOE Joint Genome Institute"/>
            <person name="Ahrendt S."/>
            <person name="Riley R."/>
            <person name="Andreopoulos W."/>
            <person name="Labutti K."/>
            <person name="Pangilinan J."/>
            <person name="Ruiz-Duenas F.J."/>
            <person name="Barrasa J.M."/>
            <person name="Sanchez-Garcia M."/>
            <person name="Camarero S."/>
            <person name="Miyauchi S."/>
            <person name="Serrano A."/>
            <person name="Linde D."/>
            <person name="Babiker R."/>
            <person name="Drula E."/>
            <person name="Ayuso-Fernandez I."/>
            <person name="Pacheco R."/>
            <person name="Padilla G."/>
            <person name="Ferreira P."/>
            <person name="Barriuso J."/>
            <person name="Kellner H."/>
            <person name="Castanera R."/>
            <person name="Alfaro M."/>
            <person name="Ramirez L."/>
            <person name="Pisabarro A.G."/>
            <person name="Kuo A."/>
            <person name="Tritt A."/>
            <person name="Lipzen A."/>
            <person name="He G."/>
            <person name="Yan M."/>
            <person name="Ng V."/>
            <person name="Cullen D."/>
            <person name="Martin F."/>
            <person name="Rosso M.-N."/>
            <person name="Henrissat B."/>
            <person name="Hibbett D."/>
            <person name="Martinez A.T."/>
            <person name="Grigoriev I.V."/>
        </authorList>
    </citation>
    <scope>NUCLEOTIDE SEQUENCE</scope>
    <source>
        <strain evidence="18">CBS 506.95</strain>
    </source>
</reference>
<comment type="function">
    <text evidence="12">Specific in hydrolyzing the terminal glycosidic bond of polygalacturonic acid and oligogalacturonates.</text>
</comment>
<protein>
    <recommendedName>
        <fullName evidence="13">galacturonan 1,4-alpha-galacturonidase</fullName>
        <ecNumber evidence="13">3.2.1.67</ecNumber>
    </recommendedName>
</protein>
<comment type="catalytic activity">
    <reaction evidence="14">
        <text>[(1-&gt;4)-alpha-D-galacturonosyl](n) + H2O = alpha-D-galacturonate + [(1-&gt;4)-alpha-D-galacturonosyl](n-1)</text>
        <dbReference type="Rhea" id="RHEA:14117"/>
        <dbReference type="Rhea" id="RHEA-COMP:14570"/>
        <dbReference type="Rhea" id="RHEA-COMP:14572"/>
        <dbReference type="ChEBI" id="CHEBI:15377"/>
        <dbReference type="ChEBI" id="CHEBI:58658"/>
        <dbReference type="ChEBI" id="CHEBI:140523"/>
        <dbReference type="EC" id="3.2.1.67"/>
    </reaction>
</comment>
<dbReference type="Gene3D" id="2.160.20.10">
    <property type="entry name" value="Single-stranded right-handed beta-helix, Pectin lyase-like"/>
    <property type="match status" value="1"/>
</dbReference>
<evidence type="ECO:0000256" key="17">
    <source>
        <dbReference type="SAM" id="SignalP"/>
    </source>
</evidence>
<evidence type="ECO:0000256" key="10">
    <source>
        <dbReference type="ARBA" id="ARBA00023316"/>
    </source>
</evidence>
<evidence type="ECO:0000256" key="6">
    <source>
        <dbReference type="ARBA" id="ARBA00023157"/>
    </source>
</evidence>
<keyword evidence="9 16" id="KW-0326">Glycosidase</keyword>
<dbReference type="OrthoDB" id="187139at2759"/>
<dbReference type="EC" id="3.2.1.67" evidence="13"/>
<evidence type="ECO:0000256" key="14">
    <source>
        <dbReference type="ARBA" id="ARBA00048766"/>
    </source>
</evidence>
<evidence type="ECO:0000256" key="3">
    <source>
        <dbReference type="ARBA" id="ARBA00022525"/>
    </source>
</evidence>
<keyword evidence="7" id="KW-0325">Glycoprotein</keyword>
<evidence type="ECO:0000256" key="16">
    <source>
        <dbReference type="RuleBase" id="RU361169"/>
    </source>
</evidence>
<comment type="similarity">
    <text evidence="2 16">Belongs to the glycosyl hydrolase 28 family.</text>
</comment>
<dbReference type="AlphaFoldDB" id="A0A9P6JRH3"/>
<feature type="active site" evidence="15">
    <location>
        <position position="236"/>
    </location>
</feature>
<dbReference type="Proteomes" id="UP000807306">
    <property type="component" value="Unassembled WGS sequence"/>
</dbReference>
<gene>
    <name evidence="18" type="ORF">CPB83DRAFT_852104</name>
</gene>
<name>A0A9P6JRH3_9AGAR</name>
<evidence type="ECO:0000256" key="4">
    <source>
        <dbReference type="ARBA" id="ARBA00022729"/>
    </source>
</evidence>
<dbReference type="Pfam" id="PF00295">
    <property type="entry name" value="Glyco_hydro_28"/>
    <property type="match status" value="1"/>
</dbReference>
<keyword evidence="10" id="KW-0961">Cell wall biogenesis/degradation</keyword>
<dbReference type="GO" id="GO:0005576">
    <property type="term" value="C:extracellular region"/>
    <property type="evidence" value="ECO:0007669"/>
    <property type="project" value="UniProtKB-SubCell"/>
</dbReference>
<evidence type="ECO:0000256" key="2">
    <source>
        <dbReference type="ARBA" id="ARBA00008834"/>
    </source>
</evidence>
<dbReference type="GO" id="GO:0004650">
    <property type="term" value="F:polygalacturonase activity"/>
    <property type="evidence" value="ECO:0007669"/>
    <property type="project" value="InterPro"/>
</dbReference>
<keyword evidence="4 17" id="KW-0732">Signal</keyword>
<organism evidence="18 19">
    <name type="scientific">Crepidotus variabilis</name>
    <dbReference type="NCBI Taxonomy" id="179855"/>
    <lineage>
        <taxon>Eukaryota</taxon>
        <taxon>Fungi</taxon>
        <taxon>Dikarya</taxon>
        <taxon>Basidiomycota</taxon>
        <taxon>Agaricomycotina</taxon>
        <taxon>Agaricomycetes</taxon>
        <taxon>Agaricomycetidae</taxon>
        <taxon>Agaricales</taxon>
        <taxon>Agaricineae</taxon>
        <taxon>Crepidotaceae</taxon>
        <taxon>Crepidotus</taxon>
    </lineage>
</organism>
<dbReference type="GO" id="GO:0047911">
    <property type="term" value="F:galacturan 1,4-alpha-galacturonidase activity"/>
    <property type="evidence" value="ECO:0007669"/>
    <property type="project" value="UniProtKB-EC"/>
</dbReference>
<comment type="subcellular location">
    <subcellularLocation>
        <location evidence="1">Secreted</location>
    </subcellularLocation>
</comment>
<dbReference type="PANTHER" id="PTHR31736:SF12">
    <property type="entry name" value="EXO-POLYGALACTURONASE, PUTATIVE-RELATED"/>
    <property type="match status" value="1"/>
</dbReference>
<evidence type="ECO:0000313" key="19">
    <source>
        <dbReference type="Proteomes" id="UP000807306"/>
    </source>
</evidence>
<keyword evidence="19" id="KW-1185">Reference proteome</keyword>
<keyword evidence="8" id="KW-0119">Carbohydrate metabolism</keyword>
<evidence type="ECO:0000256" key="7">
    <source>
        <dbReference type="ARBA" id="ARBA00023180"/>
    </source>
</evidence>
<dbReference type="GO" id="GO:0071555">
    <property type="term" value="P:cell wall organization"/>
    <property type="evidence" value="ECO:0007669"/>
    <property type="project" value="UniProtKB-KW"/>
</dbReference>
<evidence type="ECO:0000256" key="5">
    <source>
        <dbReference type="ARBA" id="ARBA00022801"/>
    </source>
</evidence>
<evidence type="ECO:0000256" key="15">
    <source>
        <dbReference type="PROSITE-ProRule" id="PRU10052"/>
    </source>
</evidence>
<dbReference type="EMBL" id="MU157844">
    <property type="protein sequence ID" value="KAF9529744.1"/>
    <property type="molecule type" value="Genomic_DNA"/>
</dbReference>
<evidence type="ECO:0000256" key="13">
    <source>
        <dbReference type="ARBA" id="ARBA00038933"/>
    </source>
</evidence>
<dbReference type="PANTHER" id="PTHR31736">
    <property type="match status" value="1"/>
</dbReference>
<evidence type="ECO:0000256" key="9">
    <source>
        <dbReference type="ARBA" id="ARBA00023295"/>
    </source>
</evidence>
<dbReference type="InterPro" id="IPR012334">
    <property type="entry name" value="Pectin_lyas_fold"/>
</dbReference>
<dbReference type="SUPFAM" id="SSF51126">
    <property type="entry name" value="Pectin lyase-like"/>
    <property type="match status" value="1"/>
</dbReference>
<keyword evidence="11" id="KW-0624">Polysaccharide degradation</keyword>
<evidence type="ECO:0000313" key="18">
    <source>
        <dbReference type="EMBL" id="KAF9529744.1"/>
    </source>
</evidence>
<comment type="caution">
    <text evidence="18">The sequence shown here is derived from an EMBL/GenBank/DDBJ whole genome shotgun (WGS) entry which is preliminary data.</text>
</comment>
<proteinExistence type="inferred from homology"/>
<dbReference type="GO" id="GO:0000272">
    <property type="term" value="P:polysaccharide catabolic process"/>
    <property type="evidence" value="ECO:0007669"/>
    <property type="project" value="UniProtKB-KW"/>
</dbReference>
<dbReference type="InterPro" id="IPR000743">
    <property type="entry name" value="Glyco_hydro_28"/>
</dbReference>
<keyword evidence="6" id="KW-1015">Disulfide bond</keyword>
<dbReference type="PROSITE" id="PS00502">
    <property type="entry name" value="POLYGALACTURONASE"/>
    <property type="match status" value="1"/>
</dbReference>
<evidence type="ECO:0000256" key="1">
    <source>
        <dbReference type="ARBA" id="ARBA00004613"/>
    </source>
</evidence>
<evidence type="ECO:0000256" key="8">
    <source>
        <dbReference type="ARBA" id="ARBA00023277"/>
    </source>
</evidence>
<keyword evidence="3" id="KW-0964">Secreted</keyword>
<dbReference type="InterPro" id="IPR011050">
    <property type="entry name" value="Pectin_lyase_fold/virulence"/>
</dbReference>
<keyword evidence="5 16" id="KW-0378">Hydrolase</keyword>
<accession>A0A9P6JRH3</accession>